<evidence type="ECO:0000313" key="2">
    <source>
        <dbReference type="EMBL" id="TXJ41488.1"/>
    </source>
</evidence>
<dbReference type="Pfam" id="PF13175">
    <property type="entry name" value="AAA_15"/>
    <property type="match status" value="1"/>
</dbReference>
<accession>A0A5C8FXJ4</accession>
<dbReference type="InterPro" id="IPR041685">
    <property type="entry name" value="AAA_GajA/Old/RecF-like"/>
</dbReference>
<reference evidence="2 3" key="1">
    <citation type="journal article" date="1992" name="Lakartidningen">
        <title>[Penicillin V and not amoxicillin is the first choice preparation in acute otitis].</title>
        <authorList>
            <person name="Kamme C."/>
            <person name="Lundgren K."/>
            <person name="Prellner K."/>
        </authorList>
    </citation>
    <scope>NUCLEOTIDE SEQUENCE [LARGE SCALE GENOMIC DNA]</scope>
    <source>
        <strain evidence="2 3">PC3997IV</strain>
    </source>
</reference>
<dbReference type="PANTHER" id="PTHR43581:SF2">
    <property type="entry name" value="EXCINUCLEASE ATPASE SUBUNIT"/>
    <property type="match status" value="1"/>
</dbReference>
<dbReference type="Proteomes" id="UP000325002">
    <property type="component" value="Unassembled WGS sequence"/>
</dbReference>
<keyword evidence="2" id="KW-0067">ATP-binding</keyword>
<evidence type="ECO:0000313" key="3">
    <source>
        <dbReference type="Proteomes" id="UP000325002"/>
    </source>
</evidence>
<dbReference type="RefSeq" id="WP_147544314.1">
    <property type="nucleotide sequence ID" value="NZ_SAYD01000003.1"/>
</dbReference>
<dbReference type="InterPro" id="IPR027417">
    <property type="entry name" value="P-loop_NTPase"/>
</dbReference>
<dbReference type="EMBL" id="SAYD01000003">
    <property type="protein sequence ID" value="TXJ41488.1"/>
    <property type="molecule type" value="Genomic_DNA"/>
</dbReference>
<sequence length="429" mass="50189">MELNIKNFASIKEASIKIDGITVIAGENNTGKSTIGKILFASFNSLNNLEVRIKDEINYSIRGLLRNFIRRLNFYSQKKNILVETMTHEFKLNGIVNNILNDISNKEDINDINKKDIEEIIFNNIKEYTNINDKFITQENIKFISSKIEEYKNISKEKLSYNIISEYYNDLFYKQINSRILKNTNAEIEINDFGISFEFKNDKCLKFEKGICDNNVFLIDNPFVLDKKDYYYSLSITDSYLISEIINKYGENHIADKTLAEEKLEIIYKMLSNAINGKIIKKEDDFYLEFDNIAEPISIHNLSAGLKSFTIIKMMLEEGILKEKYILVLDEPEIHLHPKWQLLYAEIIVLIQKLFNVYIVITTHSPYFLEAIELFTKKHCIDGKTNYYLSDIDKKENYSTINLVNDRISEIYYKMAAPIKHLEELSNEL</sequence>
<name>A0A5C8FXJ4_9SPIR</name>
<gene>
    <name evidence="2" type="ORF">EPJ81_00530</name>
</gene>
<comment type="caution">
    <text evidence="2">The sequence shown here is derived from an EMBL/GenBank/DDBJ whole genome shotgun (WGS) entry which is preliminary data.</text>
</comment>
<feature type="domain" description="Endonuclease GajA/Old nuclease/RecF-like AAA" evidence="1">
    <location>
        <begin position="2"/>
        <end position="368"/>
    </location>
</feature>
<dbReference type="AlphaFoldDB" id="A0A5C8FXJ4"/>
<protein>
    <submittedName>
        <fullName evidence="2">ATP-binding protein</fullName>
    </submittedName>
</protein>
<evidence type="ECO:0000259" key="1">
    <source>
        <dbReference type="Pfam" id="PF13175"/>
    </source>
</evidence>
<dbReference type="InterPro" id="IPR051396">
    <property type="entry name" value="Bact_Antivir_Def_Nuclease"/>
</dbReference>
<dbReference type="PANTHER" id="PTHR43581">
    <property type="entry name" value="ATP/GTP PHOSPHATASE"/>
    <property type="match status" value="1"/>
</dbReference>
<organism evidence="2 3">
    <name type="scientific">Brachyspira aalborgi</name>
    <dbReference type="NCBI Taxonomy" id="29522"/>
    <lineage>
        <taxon>Bacteria</taxon>
        <taxon>Pseudomonadati</taxon>
        <taxon>Spirochaetota</taxon>
        <taxon>Spirochaetia</taxon>
        <taxon>Brachyspirales</taxon>
        <taxon>Brachyspiraceae</taxon>
        <taxon>Brachyspira</taxon>
    </lineage>
</organism>
<dbReference type="Gene3D" id="3.40.50.300">
    <property type="entry name" value="P-loop containing nucleotide triphosphate hydrolases"/>
    <property type="match status" value="2"/>
</dbReference>
<keyword evidence="2" id="KW-0547">Nucleotide-binding</keyword>
<dbReference type="SUPFAM" id="SSF52540">
    <property type="entry name" value="P-loop containing nucleoside triphosphate hydrolases"/>
    <property type="match status" value="1"/>
</dbReference>
<dbReference type="GO" id="GO:0005524">
    <property type="term" value="F:ATP binding"/>
    <property type="evidence" value="ECO:0007669"/>
    <property type="project" value="UniProtKB-KW"/>
</dbReference>
<proteinExistence type="predicted"/>